<evidence type="ECO:0000256" key="1">
    <source>
        <dbReference type="SAM" id="Coils"/>
    </source>
</evidence>
<dbReference type="Proteomes" id="UP000253845">
    <property type="component" value="Unassembled WGS sequence"/>
</dbReference>
<dbReference type="AlphaFoldDB" id="A0A370BUI3"/>
<sequence>MSLCLRDTSCNNFIVGALDIEADQAHDASAVLCRVDLLLQEYECLLSGPLLSGAEVAGQNFLSGMIFACLHCLGNVPSSSDAWKTRKHLNEEDRCPGFLSPVNAVSLIQQHPMTCPRRPPVNMPRCPGVVRVPQVNTTLCDGVNEGRGPLTTGQPTALHSLLPGQVFKFLRLILPSARYIRSGSSTRLVVIGNAKVRTAGGHPRKHPADRQSQYRFRPTIYPKTGARNAFFPAASVIPSTPIYGNHEACLATVEALEQEIEALKRDKETLSERLGSVGRWHQRLRSPADLPEEEDPAAMTATLPAMTTMPDIWTTQGDGGGLFDNDHGIAPGSGDFTQLLQF</sequence>
<reference evidence="2 3" key="1">
    <citation type="submission" date="2018-07" db="EMBL/GenBank/DDBJ databases">
        <title>Section-level genome sequencing of Aspergillus section Nigri to investigate inter- and intra-species variation.</title>
        <authorList>
            <consortium name="DOE Joint Genome Institute"/>
            <person name="Vesth T.C."/>
            <person name="Nybo J.L."/>
            <person name="Theobald S."/>
            <person name="Frisvad J.C."/>
            <person name="Larsen T.O."/>
            <person name="Nielsen K.F."/>
            <person name="Hoof J.B."/>
            <person name="Brandl J."/>
            <person name="Salamov A."/>
            <person name="Riley R."/>
            <person name="Gladden J.M."/>
            <person name="Phatale P."/>
            <person name="Nielsen M.T."/>
            <person name="Lyhne E.K."/>
            <person name="Kogle M.E."/>
            <person name="Strasser K."/>
            <person name="McDonnell E."/>
            <person name="Barry K."/>
            <person name="Clum A."/>
            <person name="Chen C."/>
            <person name="Nolan M."/>
            <person name="Sandor L."/>
            <person name="Kuo A."/>
            <person name="Lipzen A."/>
            <person name="Hainaut M."/>
            <person name="Drula E."/>
            <person name="Tsang A."/>
            <person name="Magnuson J.K."/>
            <person name="Henrissat B."/>
            <person name="Wiebenga A."/>
            <person name="Simmons B.A."/>
            <person name="Makela M.R."/>
            <person name="De vries R.P."/>
            <person name="Grigoriev I.V."/>
            <person name="Mortensen U.H."/>
            <person name="Baker S.E."/>
            <person name="Andersen M.R."/>
        </authorList>
    </citation>
    <scope>NUCLEOTIDE SEQUENCE [LARGE SCALE GENOMIC DNA]</scope>
    <source>
        <strain evidence="2 3">ATCC 13496</strain>
    </source>
</reference>
<dbReference type="EMBL" id="KZ851932">
    <property type="protein sequence ID" value="RDH17169.1"/>
    <property type="molecule type" value="Genomic_DNA"/>
</dbReference>
<dbReference type="VEuPathDB" id="FungiDB:M747DRAFT_317251"/>
<accession>A0A370BUI3</accession>
<gene>
    <name evidence="2" type="ORF">M747DRAFT_317251</name>
</gene>
<keyword evidence="1" id="KW-0175">Coiled coil</keyword>
<evidence type="ECO:0000313" key="2">
    <source>
        <dbReference type="EMBL" id="RDH17169.1"/>
    </source>
</evidence>
<name>A0A370BUI3_ASPNG</name>
<organism evidence="2 3">
    <name type="scientific">Aspergillus niger ATCC 13496</name>
    <dbReference type="NCBI Taxonomy" id="1353008"/>
    <lineage>
        <taxon>Eukaryota</taxon>
        <taxon>Fungi</taxon>
        <taxon>Dikarya</taxon>
        <taxon>Ascomycota</taxon>
        <taxon>Pezizomycotina</taxon>
        <taxon>Eurotiomycetes</taxon>
        <taxon>Eurotiomycetidae</taxon>
        <taxon>Eurotiales</taxon>
        <taxon>Aspergillaceae</taxon>
        <taxon>Aspergillus</taxon>
        <taxon>Aspergillus subgen. Circumdati</taxon>
    </lineage>
</organism>
<feature type="coiled-coil region" evidence="1">
    <location>
        <begin position="246"/>
        <end position="273"/>
    </location>
</feature>
<evidence type="ECO:0000313" key="3">
    <source>
        <dbReference type="Proteomes" id="UP000253845"/>
    </source>
</evidence>
<proteinExistence type="predicted"/>
<protein>
    <submittedName>
        <fullName evidence="2">Uncharacterized protein</fullName>
    </submittedName>
</protein>